<gene>
    <name evidence="2" type="ORF">MUK42_28459</name>
</gene>
<organism evidence="2 3">
    <name type="scientific">Musa troglodytarum</name>
    <name type="common">fe'i banana</name>
    <dbReference type="NCBI Taxonomy" id="320322"/>
    <lineage>
        <taxon>Eukaryota</taxon>
        <taxon>Viridiplantae</taxon>
        <taxon>Streptophyta</taxon>
        <taxon>Embryophyta</taxon>
        <taxon>Tracheophyta</taxon>
        <taxon>Spermatophyta</taxon>
        <taxon>Magnoliopsida</taxon>
        <taxon>Liliopsida</taxon>
        <taxon>Zingiberales</taxon>
        <taxon>Musaceae</taxon>
        <taxon>Musa</taxon>
    </lineage>
</organism>
<evidence type="ECO:0000313" key="2">
    <source>
        <dbReference type="EMBL" id="URD91303.1"/>
    </source>
</evidence>
<reference evidence="2" key="1">
    <citation type="submission" date="2022-05" db="EMBL/GenBank/DDBJ databases">
        <title>The Musa troglodytarum L. genome provides insights into the mechanism of non-climacteric behaviour and enrichment of carotenoids.</title>
        <authorList>
            <person name="Wang J."/>
        </authorList>
    </citation>
    <scope>NUCLEOTIDE SEQUENCE</scope>
    <source>
        <tissue evidence="2">Leaf</tissue>
    </source>
</reference>
<sequence length="335" mass="35921">MIAAIGKRTAVVECVHHTDIKVPKKGTAVLSFVRNVFTFNPPTKNHFDPILSGGIGRGWSRRAPSRRSSPAGTNSSPSRGHRQSADMISSDLPQARDLRLLNLASGTTRSTLPSPGSGKSGSPSLPASSPRTWATLPSVSPLPSCASARPTTTSGGDFKLATREKKFCYVTLSLVIDESAVHHFPLAGAQGSIPIMHKSWIVPIRMVDNQDDLVDLMVVCGLRTLESGSNDQLLGATIITSPAAILCRWLGWLSSSSLEDEKVECLQAEVDEGALRVGEEAPKVGTHHTLPSRPIPQIKFLEHQHAQENKGMTEGPNHGGIGKLMWQGERGEIPS</sequence>
<accession>A0A9E7JS15</accession>
<keyword evidence="3" id="KW-1185">Reference proteome</keyword>
<feature type="region of interest" description="Disordered" evidence="1">
    <location>
        <begin position="106"/>
        <end position="133"/>
    </location>
</feature>
<dbReference type="Proteomes" id="UP001055439">
    <property type="component" value="Chromosome 2"/>
</dbReference>
<dbReference type="AlphaFoldDB" id="A0A9E7JS15"/>
<protein>
    <submittedName>
        <fullName evidence="2">Uncharacterized protein</fullName>
    </submittedName>
</protein>
<proteinExistence type="predicted"/>
<feature type="region of interest" description="Disordered" evidence="1">
    <location>
        <begin position="309"/>
        <end position="335"/>
    </location>
</feature>
<feature type="region of interest" description="Disordered" evidence="1">
    <location>
        <begin position="47"/>
        <end position="91"/>
    </location>
</feature>
<name>A0A9E7JS15_9LILI</name>
<evidence type="ECO:0000313" key="3">
    <source>
        <dbReference type="Proteomes" id="UP001055439"/>
    </source>
</evidence>
<feature type="compositionally biased region" description="Low complexity" evidence="1">
    <location>
        <begin position="110"/>
        <end position="130"/>
    </location>
</feature>
<dbReference type="EMBL" id="CP097504">
    <property type="protein sequence ID" value="URD91303.1"/>
    <property type="molecule type" value="Genomic_DNA"/>
</dbReference>
<evidence type="ECO:0000256" key="1">
    <source>
        <dbReference type="SAM" id="MobiDB-lite"/>
    </source>
</evidence>